<comment type="caution">
    <text evidence="1">The sequence shown here is derived from an EMBL/GenBank/DDBJ whole genome shotgun (WGS) entry which is preliminary data.</text>
</comment>
<dbReference type="OrthoDB" id="9923747at2"/>
<evidence type="ECO:0000313" key="2">
    <source>
        <dbReference type="Proteomes" id="UP000607311"/>
    </source>
</evidence>
<proteinExistence type="predicted"/>
<name>A0A9W5XHX2_9ACTN</name>
<dbReference type="RefSeq" id="WP_093402520.1">
    <property type="nucleotide sequence ID" value="NZ_BOPD01000006.1"/>
</dbReference>
<protein>
    <submittedName>
        <fullName evidence="1">Uncharacterized protein</fullName>
    </submittedName>
</protein>
<accession>A0A9W5XHX2</accession>
<gene>
    <name evidence="1" type="ORF">Vse01_07730</name>
</gene>
<organism evidence="1 2">
    <name type="scientific">Micromonospora sediminimaris</name>
    <dbReference type="NCBI Taxonomy" id="547162"/>
    <lineage>
        <taxon>Bacteria</taxon>
        <taxon>Bacillati</taxon>
        <taxon>Actinomycetota</taxon>
        <taxon>Actinomycetes</taxon>
        <taxon>Micromonosporales</taxon>
        <taxon>Micromonosporaceae</taxon>
        <taxon>Micromonospora</taxon>
    </lineage>
</organism>
<dbReference type="Proteomes" id="UP000607311">
    <property type="component" value="Unassembled WGS sequence"/>
</dbReference>
<sequence>MAYVGIDSQGARALGGVLRDTATRAETVRRQVVGALNLAELTSQAPLQLALVQDGFTTLGTGVIDKADLAEQFAIDPRGVATSLGATTAELGSVLGALLGFAGPRDLRTILVGLAPAGRDAALDAALARLSPVLMPALLAGQRPDLPAELLPDLRVLALALGIEHAGPPVPQVDGEQTGSGFLGLFRRRAEERTTEVFWQDFWSDGRSVNDVLADPQRLLDWVAGTVELDHRLARAADLPRLGDVLATHDFATAESAPAELAAKIAAAEVEFAAIADWLPAHLVGRDTTAPDDTQLGQTLAFAARVGWTDPGATAATPAARFAAAVAFLRANRMVQSALLPTGFEGDTDPTAFFNEAGIDVVLRFGRTAGAIDESYTVGLAGLVDQAMTAAGVDLSSATPIELTQPIQQQLFALVASQIPRSMAESPAVQAQFVGALSYLRGATDGPQLRERINRVVTAFRSLAVVGAPALTERELTAVVGANVVDALGRGRLRLRSRDAVERSPEFLILARQWGIPGGRSQDLGKHKLNVTFDDLGVLTDISRRKKKKKGFLSRIFDTVKSIGKAIVTAWKDNPFKAIFQIGKIALGVASLVVPGLQAVGIATLAVNAVEAVSHAIDGNWLGAIGAGLSAFTAGADLLGTAAGAAKLVGQSSIVGDLFDAGTTLDVLRNAKRAFDIGASVFQASQANTVIGAITAGLGAAGSVLGNGGPLLASLDLIDKNLALDLVRLGTSVRDVTRLVTPAAGVIQALDRGDALAAFGNGLAVVSAGAAALLNPRGVLGDPKTVAGTAFDFDPKTRTDLADLAKGTGIMASLAQAISAVDAGRPFVAGQALAQALRIARTAPQVGPDAAVVAQRVAEVGVVLEGVFRGVDPRLAAPLVVQRLRSVLDALRPTGVPGGPAGGDESLVLAAGATTMSAAPTTFGPLPGSAGTAPPNGTPAISTLAGGAGESTLAGGAGADTLGDGFVLAQATGGPAAGQPTMTLPGSTTPIPLQPGTQFIPPGATVVGPDGTVYGGDSGLVPGASPGAMSVPGGMPPAPGQIKQLPGGYLLFFLDRPEDMPQSRLDDLDDPGIGGGGTRLASLAGASLFGGPTSNQPPGVPSGDLLLTSTASTRDELGRINLPEGFGRDPDSPFYVPVPAEPQLHPIGQLFVPPADGPSHVWAAPQNPAFIANHVLDGGSRTKESIFNIVGWGASAQGPHNASESVYVGVRNGLLLIDNDTAPVDGLTIGGVAGFSYQAGNYGLVTSLAGEVNLGPILDLRLPTLALDGMAAVNIPYIGAVGFRANSDGFRLAEQSDFAEGVAIGPGALVTVKYPVSGELAVERIAELAGVSTADVRIAQHAPPGSLLAFDVRDEFRAPFEPTFAERPGFPDPDIGSAAALGPKLGLPDGFSVDPGGAYAPPPDDLYRYGTAGSTDLASWDDVSEYELPDLYHTAYDTMIGLGAPEGTTVDFGYGADFWDQTQPSAAYDDGAPALLGPALDAMAWDPQLESLPGIAIGYDEFTPLDLDVDDGWSDW</sequence>
<dbReference type="EMBL" id="BOPD01000006">
    <property type="protein sequence ID" value="GIJ31625.1"/>
    <property type="molecule type" value="Genomic_DNA"/>
</dbReference>
<reference evidence="1" key="1">
    <citation type="submission" date="2021-01" db="EMBL/GenBank/DDBJ databases">
        <title>Whole genome shotgun sequence of Verrucosispora sediminis NBRC 107745.</title>
        <authorList>
            <person name="Komaki H."/>
            <person name="Tamura T."/>
        </authorList>
    </citation>
    <scope>NUCLEOTIDE SEQUENCE</scope>
    <source>
        <strain evidence="1">NBRC 107745</strain>
    </source>
</reference>
<keyword evidence="2" id="KW-1185">Reference proteome</keyword>
<evidence type="ECO:0000313" key="1">
    <source>
        <dbReference type="EMBL" id="GIJ31625.1"/>
    </source>
</evidence>